<reference evidence="2 3" key="1">
    <citation type="submission" date="2020-08" db="EMBL/GenBank/DDBJ databases">
        <title>A Genomic Blueprint of the Chicken Gut Microbiome.</title>
        <authorList>
            <person name="Gilroy R."/>
            <person name="Ravi A."/>
            <person name="Getino M."/>
            <person name="Pursley I."/>
            <person name="Horton D.L."/>
            <person name="Alikhan N.-F."/>
            <person name="Baker D."/>
            <person name="Gharbi K."/>
            <person name="Hall N."/>
            <person name="Watson M."/>
            <person name="Adriaenssens E.M."/>
            <person name="Foster-Nyarko E."/>
            <person name="Jarju S."/>
            <person name="Secka A."/>
            <person name="Antonio M."/>
            <person name="Oren A."/>
            <person name="Chaudhuri R."/>
            <person name="La Ragione R.M."/>
            <person name="Hildebrand F."/>
            <person name="Pallen M.J."/>
        </authorList>
    </citation>
    <scope>NUCLEOTIDE SEQUENCE [LARGE SCALE GENOMIC DNA]</scope>
    <source>
        <strain evidence="2 3">Sa1BUA13</strain>
    </source>
</reference>
<gene>
    <name evidence="2" type="ORF">H9630_05445</name>
</gene>
<dbReference type="PANTHER" id="PTHR43792:SF1">
    <property type="entry name" value="N-ACETYLTRANSFERASE DOMAIN-CONTAINING PROTEIN"/>
    <property type="match status" value="1"/>
</dbReference>
<dbReference type="Gene3D" id="3.40.630.30">
    <property type="match status" value="1"/>
</dbReference>
<sequence length="187" mass="21744">METDYLFETQRLGFRSWKTQDREPFAAMAADQEVMRYFPKTLMKDEADLLIDRFNAHFEDKGYTMWAVERKEDRAFIGFIGLLEITMPIEGQGAAEIGWRLDKRYWKQGYALEGAKGCLAYAFGPLDMAEVYSFTSTTNLPSETVMKRIGMKKVGEFEHPKLDSSSPLKKHVLYKIHRLDAVKEYEE</sequence>
<dbReference type="InterPro" id="IPR016181">
    <property type="entry name" value="Acyl_CoA_acyltransferase"/>
</dbReference>
<protein>
    <submittedName>
        <fullName evidence="2">GNAT family N-acetyltransferase</fullName>
    </submittedName>
</protein>
<dbReference type="SUPFAM" id="SSF55729">
    <property type="entry name" value="Acyl-CoA N-acyltransferases (Nat)"/>
    <property type="match status" value="1"/>
</dbReference>
<dbReference type="InterPro" id="IPR000182">
    <property type="entry name" value="GNAT_dom"/>
</dbReference>
<proteinExistence type="predicted"/>
<dbReference type="RefSeq" id="WP_191714440.1">
    <property type="nucleotide sequence ID" value="NZ_JACSPU010000001.1"/>
</dbReference>
<dbReference type="InterPro" id="IPR051531">
    <property type="entry name" value="N-acetyltransferase"/>
</dbReference>
<evidence type="ECO:0000259" key="1">
    <source>
        <dbReference type="PROSITE" id="PS51186"/>
    </source>
</evidence>
<organism evidence="2 3">
    <name type="scientific">Planococcus wigleyi</name>
    <dbReference type="NCBI Taxonomy" id="2762216"/>
    <lineage>
        <taxon>Bacteria</taxon>
        <taxon>Bacillati</taxon>
        <taxon>Bacillota</taxon>
        <taxon>Bacilli</taxon>
        <taxon>Bacillales</taxon>
        <taxon>Caryophanaceae</taxon>
        <taxon>Planococcus</taxon>
    </lineage>
</organism>
<name>A0ABR8WB46_9BACL</name>
<dbReference type="PROSITE" id="PS51186">
    <property type="entry name" value="GNAT"/>
    <property type="match status" value="1"/>
</dbReference>
<evidence type="ECO:0000313" key="2">
    <source>
        <dbReference type="EMBL" id="MBD8014260.1"/>
    </source>
</evidence>
<evidence type="ECO:0000313" key="3">
    <source>
        <dbReference type="Proteomes" id="UP000658980"/>
    </source>
</evidence>
<dbReference type="EMBL" id="JACSPU010000001">
    <property type="protein sequence ID" value="MBD8014260.1"/>
    <property type="molecule type" value="Genomic_DNA"/>
</dbReference>
<dbReference type="PANTHER" id="PTHR43792">
    <property type="entry name" value="GNAT FAMILY, PUTATIVE (AFU_ORTHOLOGUE AFUA_3G00765)-RELATED-RELATED"/>
    <property type="match status" value="1"/>
</dbReference>
<keyword evidence="3" id="KW-1185">Reference proteome</keyword>
<feature type="domain" description="N-acetyltransferase" evidence="1">
    <location>
        <begin position="12"/>
        <end position="180"/>
    </location>
</feature>
<accession>A0ABR8WB46</accession>
<comment type="caution">
    <text evidence="2">The sequence shown here is derived from an EMBL/GenBank/DDBJ whole genome shotgun (WGS) entry which is preliminary data.</text>
</comment>
<dbReference type="Proteomes" id="UP000658980">
    <property type="component" value="Unassembled WGS sequence"/>
</dbReference>
<dbReference type="Pfam" id="PF13302">
    <property type="entry name" value="Acetyltransf_3"/>
    <property type="match status" value="1"/>
</dbReference>